<sequence length="57" mass="6766">MAGSLLQNGYRQIIANRECQAQRHLTGALRDRNNSIFLRLDAPREQIRRKERQHAFF</sequence>
<proteinExistence type="predicted"/>
<comment type="caution">
    <text evidence="1">The sequence shown here is derived from an EMBL/GenBank/DDBJ whole genome shotgun (WGS) entry which is preliminary data.</text>
</comment>
<gene>
    <name evidence="1" type="ORF">G6N76_04010</name>
</gene>
<evidence type="ECO:0000313" key="1">
    <source>
        <dbReference type="EMBL" id="NGO62827.1"/>
    </source>
</evidence>
<organism evidence="1 2">
    <name type="scientific">Rhizobium daejeonense</name>
    <dbReference type="NCBI Taxonomy" id="240521"/>
    <lineage>
        <taxon>Bacteria</taxon>
        <taxon>Pseudomonadati</taxon>
        <taxon>Pseudomonadota</taxon>
        <taxon>Alphaproteobacteria</taxon>
        <taxon>Hyphomicrobiales</taxon>
        <taxon>Rhizobiaceae</taxon>
        <taxon>Rhizobium/Agrobacterium group</taxon>
        <taxon>Rhizobium</taxon>
    </lineage>
</organism>
<dbReference type="Proteomes" id="UP000477849">
    <property type="component" value="Unassembled WGS sequence"/>
</dbReference>
<evidence type="ECO:0000313" key="2">
    <source>
        <dbReference type="Proteomes" id="UP000477849"/>
    </source>
</evidence>
<dbReference type="EMBL" id="JAAKZH010000001">
    <property type="protein sequence ID" value="NGO62827.1"/>
    <property type="molecule type" value="Genomic_DNA"/>
</dbReference>
<protein>
    <submittedName>
        <fullName evidence="1">Uncharacterized protein</fullName>
    </submittedName>
</protein>
<keyword evidence="2" id="KW-1185">Reference proteome</keyword>
<name>A0A6M1S0Q4_9HYPH</name>
<dbReference type="AlphaFoldDB" id="A0A6M1S0Q4"/>
<dbReference type="RefSeq" id="WP_163899740.1">
    <property type="nucleotide sequence ID" value="NZ_CP048427.1"/>
</dbReference>
<reference evidence="1 2" key="1">
    <citation type="submission" date="2020-02" db="EMBL/GenBank/DDBJ databases">
        <title>Genome sequence of the type strain CCBAU10050 of Rhizobium daejeonense.</title>
        <authorList>
            <person name="Gao J."/>
            <person name="Sun J."/>
        </authorList>
    </citation>
    <scope>NUCLEOTIDE SEQUENCE [LARGE SCALE GENOMIC DNA]</scope>
    <source>
        <strain evidence="1 2">CCBAU10050</strain>
    </source>
</reference>
<accession>A0A6M1S0Q4</accession>